<evidence type="ECO:0000313" key="2">
    <source>
        <dbReference type="EMBL" id="SMD45890.1"/>
    </source>
</evidence>
<dbReference type="OrthoDB" id="343560at2"/>
<feature type="transmembrane region" description="Helical" evidence="1">
    <location>
        <begin position="149"/>
        <end position="169"/>
    </location>
</feature>
<dbReference type="RefSeq" id="WP_084122856.1">
    <property type="nucleotide sequence ID" value="NZ_LT838813.1"/>
</dbReference>
<sequence>MRTFIETLKYRNETLFYFGLVCLVFSGLFLLLASFNDTQVNGVSAWLKPFKFAFSTFLYSWAMAWYCHYLHNFQIGYFNWAVIILLGFEIVYIAIQAGRGQLSHFNDSTPMYAGLYSMMAFAASAVTLYTAYVGILFFSQTFPDLPGYYVWGIRFGILFFVVFAFEGFVMGNMMSHTVGGEDGGEGLPILNWSTKYGDPRIAHFIGMHALQVLPVLSYHLFKDTKVTIMLSLIYGLLAVFTLIQALQGKPFYKIKNQTQHETIN</sequence>
<dbReference type="EMBL" id="LT838813">
    <property type="protein sequence ID" value="SMD45890.1"/>
    <property type="molecule type" value="Genomic_DNA"/>
</dbReference>
<keyword evidence="1" id="KW-0472">Membrane</keyword>
<dbReference type="STRING" id="758820.SAMN00777080_4563"/>
<feature type="transmembrane region" description="Helical" evidence="1">
    <location>
        <begin position="77"/>
        <end position="95"/>
    </location>
</feature>
<gene>
    <name evidence="2" type="ORF">SAMN00777080_4563</name>
</gene>
<keyword evidence="1" id="KW-1133">Transmembrane helix</keyword>
<feature type="transmembrane region" description="Helical" evidence="1">
    <location>
        <begin position="227"/>
        <end position="246"/>
    </location>
</feature>
<accession>A0A1W2HAH3</accession>
<proteinExistence type="predicted"/>
<dbReference type="AlphaFoldDB" id="A0A1W2HAH3"/>
<organism evidence="2 3">
    <name type="scientific">Aquiflexum balticum DSM 16537</name>
    <dbReference type="NCBI Taxonomy" id="758820"/>
    <lineage>
        <taxon>Bacteria</taxon>
        <taxon>Pseudomonadati</taxon>
        <taxon>Bacteroidota</taxon>
        <taxon>Cytophagia</taxon>
        <taxon>Cytophagales</taxon>
        <taxon>Cyclobacteriaceae</taxon>
        <taxon>Aquiflexum</taxon>
    </lineage>
</organism>
<evidence type="ECO:0000313" key="3">
    <source>
        <dbReference type="Proteomes" id="UP000192333"/>
    </source>
</evidence>
<evidence type="ECO:0000256" key="1">
    <source>
        <dbReference type="SAM" id="Phobius"/>
    </source>
</evidence>
<feature type="transmembrane region" description="Helical" evidence="1">
    <location>
        <begin position="52"/>
        <end position="71"/>
    </location>
</feature>
<keyword evidence="3" id="KW-1185">Reference proteome</keyword>
<keyword evidence="1" id="KW-0812">Transmembrane</keyword>
<reference evidence="3" key="1">
    <citation type="submission" date="2017-04" db="EMBL/GenBank/DDBJ databases">
        <authorList>
            <person name="Varghese N."/>
            <person name="Submissions S."/>
        </authorList>
    </citation>
    <scope>NUCLEOTIDE SEQUENCE [LARGE SCALE GENOMIC DNA]</scope>
    <source>
        <strain evidence="3">DSM 16537</strain>
    </source>
</reference>
<dbReference type="Proteomes" id="UP000192333">
    <property type="component" value="Chromosome I"/>
</dbReference>
<feature type="transmembrane region" description="Helical" evidence="1">
    <location>
        <begin position="115"/>
        <end position="137"/>
    </location>
</feature>
<feature type="transmembrane region" description="Helical" evidence="1">
    <location>
        <begin position="15"/>
        <end position="32"/>
    </location>
</feature>
<protein>
    <submittedName>
        <fullName evidence="2">Uncharacterized protein</fullName>
    </submittedName>
</protein>
<name>A0A1W2HAH3_9BACT</name>